<dbReference type="Gene3D" id="2.60.120.560">
    <property type="entry name" value="Exo-inulinase, domain 1"/>
    <property type="match status" value="1"/>
</dbReference>
<dbReference type="OrthoDB" id="176168at2"/>
<dbReference type="GO" id="GO:0016787">
    <property type="term" value="F:hydrolase activity"/>
    <property type="evidence" value="ECO:0007669"/>
    <property type="project" value="InterPro"/>
</dbReference>
<name>A0A0E3ZUN8_9BACT</name>
<accession>A0A0E3ZUN8</accession>
<organism evidence="3 4">
    <name type="scientific">Spirosoma radiotolerans</name>
    <dbReference type="NCBI Taxonomy" id="1379870"/>
    <lineage>
        <taxon>Bacteria</taxon>
        <taxon>Pseudomonadati</taxon>
        <taxon>Bacteroidota</taxon>
        <taxon>Cytophagia</taxon>
        <taxon>Cytophagales</taxon>
        <taxon>Cytophagaceae</taxon>
        <taxon>Spirosoma</taxon>
    </lineage>
</organism>
<dbReference type="KEGG" id="srd:SD10_06815"/>
<dbReference type="AlphaFoldDB" id="A0A0E3ZUN8"/>
<dbReference type="EMBL" id="CP010429">
    <property type="protein sequence ID" value="AKD54663.1"/>
    <property type="molecule type" value="Genomic_DNA"/>
</dbReference>
<dbReference type="HOGENOM" id="CLU_1056175_0_0_10"/>
<dbReference type="STRING" id="1379870.SD10_06815"/>
<dbReference type="RefSeq" id="WP_046376265.1">
    <property type="nucleotide sequence ID" value="NZ_CP010429.1"/>
</dbReference>
<dbReference type="PATRIC" id="fig|1379870.5.peg.1482"/>
<dbReference type="InterPro" id="IPR010496">
    <property type="entry name" value="AL/BT2_dom"/>
</dbReference>
<evidence type="ECO:0000256" key="1">
    <source>
        <dbReference type="SAM" id="MobiDB-lite"/>
    </source>
</evidence>
<feature type="domain" description="3-keto-alpha-glucoside-1,2-lyase/3-keto-2-hydroxy-glucal hydratase" evidence="2">
    <location>
        <begin position="42"/>
        <end position="252"/>
    </location>
</feature>
<dbReference type="Pfam" id="PF06439">
    <property type="entry name" value="3keto-disac_hyd"/>
    <property type="match status" value="1"/>
</dbReference>
<evidence type="ECO:0000313" key="4">
    <source>
        <dbReference type="Proteomes" id="UP000033054"/>
    </source>
</evidence>
<reference evidence="3 4" key="1">
    <citation type="journal article" date="2014" name="Curr. Microbiol.">
        <title>Spirosoma radiotolerans sp. nov., a gamma-radiation-resistant bacterium isolated from gamma ray-irradiated soil.</title>
        <authorList>
            <person name="Lee J.J."/>
            <person name="Srinivasan S."/>
            <person name="Lim S."/>
            <person name="Joe M."/>
            <person name="Im S."/>
            <person name="Bae S.I."/>
            <person name="Park K.R."/>
            <person name="Han J.H."/>
            <person name="Park S.H."/>
            <person name="Joo B.M."/>
            <person name="Park S.J."/>
            <person name="Kim M.K."/>
        </authorList>
    </citation>
    <scope>NUCLEOTIDE SEQUENCE [LARGE SCALE GENOMIC DNA]</scope>
    <source>
        <strain evidence="3 4">DG5A</strain>
    </source>
</reference>
<protein>
    <submittedName>
        <fullName evidence="3">Membrane protein</fullName>
    </submittedName>
</protein>
<keyword evidence="4" id="KW-1185">Reference proteome</keyword>
<gene>
    <name evidence="3" type="ORF">SD10_06815</name>
</gene>
<dbReference type="Proteomes" id="UP000033054">
    <property type="component" value="Chromosome"/>
</dbReference>
<feature type="region of interest" description="Disordered" evidence="1">
    <location>
        <begin position="211"/>
        <end position="233"/>
    </location>
</feature>
<evidence type="ECO:0000313" key="3">
    <source>
        <dbReference type="EMBL" id="AKD54663.1"/>
    </source>
</evidence>
<sequence>MTLSATTRRTVLPGFLALAISVAMIPDAKEPVGVGVKAPKGAEVLFDGSRKMLDEKWTYWEGPRLAASLPIKWMIEKDPAGPGTVMNTNDPAAAGGKYGAADIVTKETFRDFRLHVEFYVSKPGGNSGVYLQNRYEIQIFDGDTTSHGLGAVINESPSPYKLYAGIGKWNAYDIAFRAARFTDGKRTEPAMVTLYLNGKKAHTNQKISQVWGGPNSGIDGGNEEGKGITDTPGGIKLQAEGHDVLFRNIWIKPLELKQANTDF</sequence>
<proteinExistence type="predicted"/>
<evidence type="ECO:0000259" key="2">
    <source>
        <dbReference type="Pfam" id="PF06439"/>
    </source>
</evidence>